<proteinExistence type="predicted"/>
<dbReference type="AlphaFoldDB" id="A0A9N9E4A9"/>
<evidence type="ECO:0000313" key="2">
    <source>
        <dbReference type="Proteomes" id="UP000789570"/>
    </source>
</evidence>
<name>A0A9N9E4A9_9GLOM</name>
<comment type="caution">
    <text evidence="1">The sequence shown here is derived from an EMBL/GenBank/DDBJ whole genome shotgun (WGS) entry which is preliminary data.</text>
</comment>
<sequence length="59" mass="6564">INNTDSITNSNYNDMSENMKRDQNDTIIVSFQRSNKSSLGMILLIAMNRLSSGTTTPIP</sequence>
<organism evidence="1 2">
    <name type="scientific">Funneliformis caledonium</name>
    <dbReference type="NCBI Taxonomy" id="1117310"/>
    <lineage>
        <taxon>Eukaryota</taxon>
        <taxon>Fungi</taxon>
        <taxon>Fungi incertae sedis</taxon>
        <taxon>Mucoromycota</taxon>
        <taxon>Glomeromycotina</taxon>
        <taxon>Glomeromycetes</taxon>
        <taxon>Glomerales</taxon>
        <taxon>Glomeraceae</taxon>
        <taxon>Funneliformis</taxon>
    </lineage>
</organism>
<dbReference type="Proteomes" id="UP000789570">
    <property type="component" value="Unassembled WGS sequence"/>
</dbReference>
<reference evidence="1" key="1">
    <citation type="submission" date="2021-06" db="EMBL/GenBank/DDBJ databases">
        <authorList>
            <person name="Kallberg Y."/>
            <person name="Tangrot J."/>
            <person name="Rosling A."/>
        </authorList>
    </citation>
    <scope>NUCLEOTIDE SEQUENCE</scope>
    <source>
        <strain evidence="1">UK204</strain>
    </source>
</reference>
<gene>
    <name evidence="1" type="ORF">FCALED_LOCUS11590</name>
</gene>
<keyword evidence="2" id="KW-1185">Reference proteome</keyword>
<protein>
    <submittedName>
        <fullName evidence="1">2134_t:CDS:1</fullName>
    </submittedName>
</protein>
<dbReference type="EMBL" id="CAJVPQ010004995">
    <property type="protein sequence ID" value="CAG8662038.1"/>
    <property type="molecule type" value="Genomic_DNA"/>
</dbReference>
<accession>A0A9N9E4A9</accession>
<feature type="non-terminal residue" evidence="1">
    <location>
        <position position="1"/>
    </location>
</feature>
<evidence type="ECO:0000313" key="1">
    <source>
        <dbReference type="EMBL" id="CAG8662038.1"/>
    </source>
</evidence>